<sequence>MFCEYIWNTLSSWGKYSDEVLTEIKNDLNRIRGYENPYVKDDLYDRVTDHVMEWYFQNKESIKREKDPK</sequence>
<proteinExistence type="predicted"/>
<keyword evidence="2" id="KW-1185">Reference proteome</keyword>
<name>A0ABS6ECS4_9CLOT</name>
<evidence type="ECO:0000313" key="1">
    <source>
        <dbReference type="EMBL" id="MBU5482922.1"/>
    </source>
</evidence>
<comment type="caution">
    <text evidence="1">The sequence shown here is derived from an EMBL/GenBank/DDBJ whole genome shotgun (WGS) entry which is preliminary data.</text>
</comment>
<dbReference type="Proteomes" id="UP000726170">
    <property type="component" value="Unassembled WGS sequence"/>
</dbReference>
<evidence type="ECO:0000313" key="2">
    <source>
        <dbReference type="Proteomes" id="UP000726170"/>
    </source>
</evidence>
<dbReference type="RefSeq" id="WP_216437334.1">
    <property type="nucleotide sequence ID" value="NZ_JAHLQF010000001.1"/>
</dbReference>
<reference evidence="1 2" key="1">
    <citation type="submission" date="2021-06" db="EMBL/GenBank/DDBJ databases">
        <authorList>
            <person name="Sun Q."/>
            <person name="Li D."/>
        </authorList>
    </citation>
    <scope>NUCLEOTIDE SEQUENCE [LARGE SCALE GENOMIC DNA]</scope>
    <source>
        <strain evidence="1 2">MSJ-11</strain>
    </source>
</reference>
<protein>
    <submittedName>
        <fullName evidence="1">Uncharacterized protein</fullName>
    </submittedName>
</protein>
<organism evidence="1 2">
    <name type="scientific">Clostridium mobile</name>
    <dbReference type="NCBI Taxonomy" id="2841512"/>
    <lineage>
        <taxon>Bacteria</taxon>
        <taxon>Bacillati</taxon>
        <taxon>Bacillota</taxon>
        <taxon>Clostridia</taxon>
        <taxon>Eubacteriales</taxon>
        <taxon>Clostridiaceae</taxon>
        <taxon>Clostridium</taxon>
    </lineage>
</organism>
<dbReference type="EMBL" id="JAHLQF010000001">
    <property type="protein sequence ID" value="MBU5482922.1"/>
    <property type="molecule type" value="Genomic_DNA"/>
</dbReference>
<gene>
    <name evidence="1" type="ORF">KQI86_01205</name>
</gene>
<accession>A0ABS6ECS4</accession>